<feature type="non-terminal residue" evidence="2">
    <location>
        <position position="79"/>
    </location>
</feature>
<evidence type="ECO:0000313" key="2">
    <source>
        <dbReference type="EMBL" id="MBD4335811.1"/>
    </source>
</evidence>
<dbReference type="PANTHER" id="PTHR43185:SF1">
    <property type="entry name" value="FE(2+) TRANSPORTER FEOB"/>
    <property type="match status" value="1"/>
</dbReference>
<sequence length="79" mass="9209">EPVPFVMELPNYRFPSPKNVVRLMWDKAKDYVGKTFGAIFIASVSIWAMRSFDPSFTFTENAEESVLFYLCDFLSPLFR</sequence>
<dbReference type="EMBL" id="JAABFR010000404">
    <property type="protein sequence ID" value="MBD4335811.1"/>
    <property type="molecule type" value="Genomic_DNA"/>
</dbReference>
<dbReference type="AlphaFoldDB" id="A0A8I0GY64"/>
<protein>
    <submittedName>
        <fullName evidence="2">Ferrous iron transporter B</fullName>
    </submittedName>
</protein>
<dbReference type="Pfam" id="PF07664">
    <property type="entry name" value="FeoB_C"/>
    <property type="match status" value="1"/>
</dbReference>
<organism evidence="2 3">
    <name type="scientific">Xanthomonas citri pv. citri</name>
    <dbReference type="NCBI Taxonomy" id="611301"/>
    <lineage>
        <taxon>Bacteria</taxon>
        <taxon>Pseudomonadati</taxon>
        <taxon>Pseudomonadota</taxon>
        <taxon>Gammaproteobacteria</taxon>
        <taxon>Lysobacterales</taxon>
        <taxon>Lysobacteraceae</taxon>
        <taxon>Xanthomonas</taxon>
    </lineage>
</organism>
<reference evidence="2" key="1">
    <citation type="submission" date="2020-01" db="EMBL/GenBank/DDBJ databases">
        <authorList>
            <person name="Richard D."/>
        </authorList>
    </citation>
    <scope>NUCLEOTIDE SEQUENCE</scope>
    <source>
        <strain evidence="2">JP541</strain>
    </source>
</reference>
<comment type="caution">
    <text evidence="2">The sequence shown here is derived from an EMBL/GenBank/DDBJ whole genome shotgun (WGS) entry which is preliminary data.</text>
</comment>
<gene>
    <name evidence="2" type="ORF">GUH15_07010</name>
</gene>
<dbReference type="Proteomes" id="UP000653002">
    <property type="component" value="Unassembled WGS sequence"/>
</dbReference>
<dbReference type="InterPro" id="IPR050860">
    <property type="entry name" value="FeoB_GTPase"/>
</dbReference>
<feature type="non-terminal residue" evidence="2">
    <location>
        <position position="1"/>
    </location>
</feature>
<evidence type="ECO:0000259" key="1">
    <source>
        <dbReference type="Pfam" id="PF07664"/>
    </source>
</evidence>
<dbReference type="GO" id="GO:0015093">
    <property type="term" value="F:ferrous iron transmembrane transporter activity"/>
    <property type="evidence" value="ECO:0007669"/>
    <property type="project" value="InterPro"/>
</dbReference>
<proteinExistence type="predicted"/>
<dbReference type="PANTHER" id="PTHR43185">
    <property type="entry name" value="FERROUS IRON TRANSPORT PROTEIN B"/>
    <property type="match status" value="1"/>
</dbReference>
<dbReference type="GO" id="GO:0005886">
    <property type="term" value="C:plasma membrane"/>
    <property type="evidence" value="ECO:0007669"/>
    <property type="project" value="TreeGrafter"/>
</dbReference>
<accession>A0A8I0GY64</accession>
<feature type="domain" description="Ferrous iron transport protein B C-terminal" evidence="1">
    <location>
        <begin position="1"/>
        <end position="27"/>
    </location>
</feature>
<evidence type="ECO:0000313" key="3">
    <source>
        <dbReference type="Proteomes" id="UP000653002"/>
    </source>
</evidence>
<dbReference type="InterPro" id="IPR011640">
    <property type="entry name" value="Fe2_transport_prot_B_C"/>
</dbReference>
<name>A0A8I0GY64_XANCI</name>